<dbReference type="EMBL" id="SPLM01000108">
    <property type="protein sequence ID" value="TMW60467.1"/>
    <property type="molecule type" value="Genomic_DNA"/>
</dbReference>
<dbReference type="PANTHER" id="PTHR35796">
    <property type="entry name" value="HYPOTHETICAL CYTOSOLIC PROTEIN"/>
    <property type="match status" value="1"/>
</dbReference>
<sequence>MDDASTLDAVLRFLEEQDDVTEVAPVASESSLPIDVDCDTSWLDLGAESVEEVERNGNNKPKRTKPKPKRSAHYNSNKTREERRRELVSLRKHTQELEAQLKTLQQRQSAIVSSSGDVHGLNVWREIATQQRLQRQRVEEENAELKAALLGLVPVRESFQKVFQKRAVTEGMRLCGMDVARPANALPSAAMRDFGPDVLRELLDQIQSSGQDIDAICERIGIGFTESSYGDARVRENDSGSVVVEIFQNKVLPFTAQAAGELVWKNFSKIMSQVPFRRFYQRELKDAGVADDIVVESLAMETRLNSTVVDSHGLQVLRRHVEEDRSAVLWNSIHEPVRLSDQPLTGKTYRERGFMLIRTPKTLDPTQFCILTTCYIITPEATSTDESARNFYEFLKMDVAAGAAMNHQQIENLLLRDSLGQPL</sequence>
<protein>
    <recommendedName>
        <fullName evidence="4">M96 mating-specific protein family</fullName>
    </recommendedName>
</protein>
<keyword evidence="3" id="KW-1185">Reference proteome</keyword>
<evidence type="ECO:0000256" key="1">
    <source>
        <dbReference type="SAM" id="MobiDB-lite"/>
    </source>
</evidence>
<name>A0A8K1FI63_PYTOL</name>
<dbReference type="OrthoDB" id="99321at2759"/>
<feature type="region of interest" description="Disordered" evidence="1">
    <location>
        <begin position="50"/>
        <end position="84"/>
    </location>
</feature>
<evidence type="ECO:0008006" key="4">
    <source>
        <dbReference type="Google" id="ProtNLM"/>
    </source>
</evidence>
<comment type="caution">
    <text evidence="2">The sequence shown here is derived from an EMBL/GenBank/DDBJ whole genome shotgun (WGS) entry which is preliminary data.</text>
</comment>
<evidence type="ECO:0000313" key="2">
    <source>
        <dbReference type="EMBL" id="TMW60467.1"/>
    </source>
</evidence>
<dbReference type="Proteomes" id="UP000794436">
    <property type="component" value="Unassembled WGS sequence"/>
</dbReference>
<proteinExistence type="predicted"/>
<gene>
    <name evidence="2" type="ORF">Poli38472_000509</name>
</gene>
<evidence type="ECO:0000313" key="3">
    <source>
        <dbReference type="Proteomes" id="UP000794436"/>
    </source>
</evidence>
<organism evidence="2 3">
    <name type="scientific">Pythium oligandrum</name>
    <name type="common">Mycoparasitic fungus</name>
    <dbReference type="NCBI Taxonomy" id="41045"/>
    <lineage>
        <taxon>Eukaryota</taxon>
        <taxon>Sar</taxon>
        <taxon>Stramenopiles</taxon>
        <taxon>Oomycota</taxon>
        <taxon>Peronosporomycetes</taxon>
        <taxon>Pythiales</taxon>
        <taxon>Pythiaceae</taxon>
        <taxon>Pythium</taxon>
    </lineage>
</organism>
<accession>A0A8K1FI63</accession>
<dbReference type="AlphaFoldDB" id="A0A8K1FI63"/>
<reference evidence="2" key="1">
    <citation type="submission" date="2019-03" db="EMBL/GenBank/DDBJ databases">
        <title>Long read genome sequence of the mycoparasitic Pythium oligandrum ATCC 38472 isolated from sugarbeet rhizosphere.</title>
        <authorList>
            <person name="Gaulin E."/>
        </authorList>
    </citation>
    <scope>NUCLEOTIDE SEQUENCE</scope>
    <source>
        <strain evidence="2">ATCC 38472_TT</strain>
    </source>
</reference>
<dbReference type="PANTHER" id="PTHR35796:SF3">
    <property type="entry name" value="BHLH DOMAIN-CONTAINING PROTEIN"/>
    <property type="match status" value="1"/>
</dbReference>
<feature type="compositionally biased region" description="Basic residues" evidence="1">
    <location>
        <begin position="60"/>
        <end position="72"/>
    </location>
</feature>